<dbReference type="OrthoDB" id="6159439at2759"/>
<dbReference type="GO" id="GO:0009952">
    <property type="term" value="P:anterior/posterior pattern specification"/>
    <property type="evidence" value="ECO:0007669"/>
    <property type="project" value="TreeGrafter"/>
</dbReference>
<protein>
    <recommendedName>
        <fullName evidence="10">Homeobox domain-containing protein</fullName>
    </recommendedName>
</protein>
<dbReference type="GeneID" id="111252574"/>
<dbReference type="GO" id="GO:0045944">
    <property type="term" value="P:positive regulation of transcription by RNA polymerase II"/>
    <property type="evidence" value="ECO:0007669"/>
    <property type="project" value="TreeGrafter"/>
</dbReference>
<dbReference type="SMART" id="SM00389">
    <property type="entry name" value="HOX"/>
    <property type="match status" value="1"/>
</dbReference>
<dbReference type="InterPro" id="IPR020479">
    <property type="entry name" value="HD_metazoa"/>
</dbReference>
<dbReference type="PROSITE" id="PS00027">
    <property type="entry name" value="HOMEOBOX_1"/>
    <property type="match status" value="1"/>
</dbReference>
<keyword evidence="3 6" id="KW-0238">DNA-binding</keyword>
<evidence type="ECO:0000256" key="5">
    <source>
        <dbReference type="ARBA" id="ARBA00023242"/>
    </source>
</evidence>
<dbReference type="Pfam" id="PF00046">
    <property type="entry name" value="Homeodomain"/>
    <property type="match status" value="1"/>
</dbReference>
<keyword evidence="4 6" id="KW-0371">Homeobox</keyword>
<dbReference type="PRINTS" id="PR00025">
    <property type="entry name" value="ANTENNAPEDIA"/>
</dbReference>
<keyword evidence="2" id="KW-0217">Developmental protein</keyword>
<sequence>MMNYPVSEIKYDNDYSPGPTVPGAAMAGMPSVPGGLACHAAAIGHGGPYEYYSQGYYPQVYDVKYDVAYPTPPGHNGSPMPPYWTSGLDHIAASSPSTPVVSPGQNVSPAPTVSPLSRDYVSGVTSPETSPTPPMASSRGTPDSEHPVIYPWMKKAHSGQSAQDSRSVDDWTGDPYPDPQMRGFACGAAADHGAFGNIMEPKRQRTAYTRHQILELEKEFHFNRYLTRRRRIEIAHSLCLTERQIKIWFQNRRMKWKKDNKLPNTKNVKKKQNQQNSSQSNSNNGQANSQSQANNQPRPGQTVTVPSGPGHVVLAEGPGPGSQHPGLLNPSGTPPLAALTGPVGAGTPGLPPGLSAAGLSGGLPGGLSGGLPSGLGPGGPAPYLYPPYPGAAPPQHLQPGTPQATRPTPRGTFSDQRSYHHCSVGRFNS</sequence>
<dbReference type="PANTHER" id="PTHR45771">
    <property type="entry name" value="HOMEOTIC PROTEIN DEFORMED"/>
    <property type="match status" value="1"/>
</dbReference>
<comment type="subcellular location">
    <subcellularLocation>
        <location evidence="1 6 7">Nucleus</location>
    </subcellularLocation>
</comment>
<dbReference type="InterPro" id="IPR001356">
    <property type="entry name" value="HD"/>
</dbReference>
<accession>A0A7M7KIM9</accession>
<name>A0A7M7KIM9_VARDE</name>
<evidence type="ECO:0000256" key="7">
    <source>
        <dbReference type="RuleBase" id="RU000682"/>
    </source>
</evidence>
<feature type="region of interest" description="Disordered" evidence="9">
    <location>
        <begin position="95"/>
        <end position="176"/>
    </location>
</feature>
<evidence type="ECO:0000256" key="4">
    <source>
        <dbReference type="ARBA" id="ARBA00023155"/>
    </source>
</evidence>
<evidence type="ECO:0000313" key="11">
    <source>
        <dbReference type="EnsemblMetazoa" id="XP_022666459"/>
    </source>
</evidence>
<evidence type="ECO:0000256" key="9">
    <source>
        <dbReference type="SAM" id="MobiDB-lite"/>
    </source>
</evidence>
<evidence type="ECO:0000256" key="3">
    <source>
        <dbReference type="ARBA" id="ARBA00023125"/>
    </source>
</evidence>
<dbReference type="CDD" id="cd00086">
    <property type="entry name" value="homeodomain"/>
    <property type="match status" value="1"/>
</dbReference>
<dbReference type="InterPro" id="IPR050609">
    <property type="entry name" value="Antp_homeobox_Deformed_sf"/>
</dbReference>
<dbReference type="PRINTS" id="PR00024">
    <property type="entry name" value="HOMEOBOX"/>
</dbReference>
<dbReference type="PANTHER" id="PTHR45771:SF6">
    <property type="entry name" value="HOMEOTIC PROTEIN SEX COMBS REDUCED"/>
    <property type="match status" value="1"/>
</dbReference>
<dbReference type="Proteomes" id="UP000594260">
    <property type="component" value="Unplaced"/>
</dbReference>
<dbReference type="RefSeq" id="XP_022666459.1">
    <property type="nucleotide sequence ID" value="XM_022810724.1"/>
</dbReference>
<keyword evidence="5 6" id="KW-0539">Nucleus</keyword>
<dbReference type="InterPro" id="IPR009057">
    <property type="entry name" value="Homeodomain-like_sf"/>
</dbReference>
<comment type="similarity">
    <text evidence="8">Belongs to the Antp homeobox family.</text>
</comment>
<dbReference type="GO" id="GO:0000981">
    <property type="term" value="F:DNA-binding transcription factor activity, RNA polymerase II-specific"/>
    <property type="evidence" value="ECO:0007669"/>
    <property type="project" value="InterPro"/>
</dbReference>
<dbReference type="InterPro" id="IPR017970">
    <property type="entry name" value="Homeobox_CS"/>
</dbReference>
<dbReference type="GO" id="GO:0000978">
    <property type="term" value="F:RNA polymerase II cis-regulatory region sequence-specific DNA binding"/>
    <property type="evidence" value="ECO:0007669"/>
    <property type="project" value="TreeGrafter"/>
</dbReference>
<feature type="compositionally biased region" description="Low complexity" evidence="9">
    <location>
        <begin position="273"/>
        <end position="296"/>
    </location>
</feature>
<dbReference type="InterPro" id="IPR017995">
    <property type="entry name" value="Homeobox_antennapedia"/>
</dbReference>
<feature type="compositionally biased region" description="Gly residues" evidence="9">
    <location>
        <begin position="359"/>
        <end position="378"/>
    </location>
</feature>
<feature type="compositionally biased region" description="Polar residues" evidence="9">
    <location>
        <begin position="104"/>
        <end position="115"/>
    </location>
</feature>
<evidence type="ECO:0000256" key="8">
    <source>
        <dbReference type="RuleBase" id="RU004442"/>
    </source>
</evidence>
<evidence type="ECO:0000256" key="6">
    <source>
        <dbReference type="PROSITE-ProRule" id="PRU00108"/>
    </source>
</evidence>
<organism evidence="11 12">
    <name type="scientific">Varroa destructor</name>
    <name type="common">Honeybee mite</name>
    <dbReference type="NCBI Taxonomy" id="109461"/>
    <lineage>
        <taxon>Eukaryota</taxon>
        <taxon>Metazoa</taxon>
        <taxon>Ecdysozoa</taxon>
        <taxon>Arthropoda</taxon>
        <taxon>Chelicerata</taxon>
        <taxon>Arachnida</taxon>
        <taxon>Acari</taxon>
        <taxon>Parasitiformes</taxon>
        <taxon>Mesostigmata</taxon>
        <taxon>Gamasina</taxon>
        <taxon>Dermanyssoidea</taxon>
        <taxon>Varroidae</taxon>
        <taxon>Varroa</taxon>
    </lineage>
</organism>
<evidence type="ECO:0000256" key="1">
    <source>
        <dbReference type="ARBA" id="ARBA00004123"/>
    </source>
</evidence>
<dbReference type="AlphaFoldDB" id="A0A7M7KIM9"/>
<dbReference type="PROSITE" id="PS00032">
    <property type="entry name" value="ANTENNAPEDIA"/>
    <property type="match status" value="1"/>
</dbReference>
<evidence type="ECO:0000256" key="2">
    <source>
        <dbReference type="ARBA" id="ARBA00022473"/>
    </source>
</evidence>
<feature type="DNA-binding region" description="Homeobox" evidence="6">
    <location>
        <begin position="201"/>
        <end position="260"/>
    </location>
</feature>
<dbReference type="InParanoid" id="A0A7M7KIM9"/>
<feature type="compositionally biased region" description="Pro residues" evidence="9">
    <location>
        <begin position="379"/>
        <end position="392"/>
    </location>
</feature>
<dbReference type="Gene3D" id="1.10.10.60">
    <property type="entry name" value="Homeodomain-like"/>
    <property type="match status" value="1"/>
</dbReference>
<feature type="region of interest" description="Disordered" evidence="9">
    <location>
        <begin position="258"/>
        <end position="429"/>
    </location>
</feature>
<dbReference type="KEGG" id="vde:111252574"/>
<reference evidence="11" key="1">
    <citation type="submission" date="2021-01" db="UniProtKB">
        <authorList>
            <consortium name="EnsemblMetazoa"/>
        </authorList>
    </citation>
    <scope>IDENTIFICATION</scope>
</reference>
<dbReference type="InterPro" id="IPR001827">
    <property type="entry name" value="Homeobox_Antennapedia_CS"/>
</dbReference>
<keyword evidence="12" id="KW-1185">Reference proteome</keyword>
<dbReference type="PROSITE" id="PS50071">
    <property type="entry name" value="HOMEOBOX_2"/>
    <property type="match status" value="1"/>
</dbReference>
<dbReference type="OMA" id="WSARYTH"/>
<dbReference type="SUPFAM" id="SSF46689">
    <property type="entry name" value="Homeodomain-like"/>
    <property type="match status" value="1"/>
</dbReference>
<feature type="compositionally biased region" description="Polar residues" evidence="9">
    <location>
        <begin position="398"/>
        <end position="416"/>
    </location>
</feature>
<dbReference type="EnsemblMetazoa" id="XM_022810724">
    <property type="protein sequence ID" value="XP_022666459"/>
    <property type="gene ID" value="LOC111252574"/>
</dbReference>
<feature type="domain" description="Homeobox" evidence="10">
    <location>
        <begin position="199"/>
        <end position="259"/>
    </location>
</feature>
<dbReference type="GO" id="GO:0005654">
    <property type="term" value="C:nucleoplasm"/>
    <property type="evidence" value="ECO:0007669"/>
    <property type="project" value="TreeGrafter"/>
</dbReference>
<evidence type="ECO:0000313" key="12">
    <source>
        <dbReference type="Proteomes" id="UP000594260"/>
    </source>
</evidence>
<proteinExistence type="inferred from homology"/>
<evidence type="ECO:0000259" key="10">
    <source>
        <dbReference type="PROSITE" id="PS50071"/>
    </source>
</evidence>